<dbReference type="HOGENOM" id="CLU_2070784_0_0_9"/>
<gene>
    <name evidence="1" type="ORF">PM3016_1818</name>
</gene>
<accession>H6NH50</accession>
<protein>
    <submittedName>
        <fullName evidence="1">Uncharacterized protein</fullName>
    </submittedName>
</protein>
<dbReference type="STRING" id="1116391.PM3016_1818"/>
<evidence type="ECO:0000313" key="2">
    <source>
        <dbReference type="Proteomes" id="UP000007523"/>
    </source>
</evidence>
<organism evidence="1 2">
    <name type="scientific">Paenibacillus mucilaginosus 3016</name>
    <dbReference type="NCBI Taxonomy" id="1116391"/>
    <lineage>
        <taxon>Bacteria</taxon>
        <taxon>Bacillati</taxon>
        <taxon>Bacillota</taxon>
        <taxon>Bacilli</taxon>
        <taxon>Bacillales</taxon>
        <taxon>Paenibacillaceae</taxon>
        <taxon>Paenibacillus</taxon>
    </lineage>
</organism>
<dbReference type="KEGG" id="pmq:PM3016_1818"/>
<name>H6NH50_9BACL</name>
<keyword evidence="2" id="KW-1185">Reference proteome</keyword>
<dbReference type="Proteomes" id="UP000007523">
    <property type="component" value="Chromosome"/>
</dbReference>
<dbReference type="AlphaFoldDB" id="H6NH50"/>
<evidence type="ECO:0000313" key="1">
    <source>
        <dbReference type="EMBL" id="AFC28728.1"/>
    </source>
</evidence>
<proteinExistence type="predicted"/>
<dbReference type="EMBL" id="CP003235">
    <property type="protein sequence ID" value="AFC28728.1"/>
    <property type="molecule type" value="Genomic_DNA"/>
</dbReference>
<reference evidence="1 2" key="1">
    <citation type="journal article" date="2012" name="J. Bacteriol.">
        <title>Complete Genome Sequence of Paenibacillus mucilaginosus 3016, a Bacterium Functional as Microbial Fertilizer.</title>
        <authorList>
            <person name="Ma M."/>
            <person name="Wang Z."/>
            <person name="Li L."/>
            <person name="Jiang X."/>
            <person name="Guan D."/>
            <person name="Cao F."/>
            <person name="Chen H."/>
            <person name="Wang X."/>
            <person name="Shen D."/>
            <person name="Du B."/>
            <person name="Li J."/>
        </authorList>
    </citation>
    <scope>NUCLEOTIDE SEQUENCE [LARGE SCALE GENOMIC DNA]</scope>
    <source>
        <strain evidence="1 2">3016</strain>
    </source>
</reference>
<sequence>MAGIKHAECKRIVERSDQLCADVEVQLEGEKQAFIALFTDAGDEDYRLEMILKNDADPAIDWYDNDLHAAYEDVTEELFGGTQGGSGWSSKEEFKEAVLAYPGVRSQIRTQLDAAEALKLQEIQA</sequence>
<dbReference type="RefSeq" id="WP_014369239.1">
    <property type="nucleotide sequence ID" value="NC_016935.1"/>
</dbReference>